<reference evidence="1 2" key="1">
    <citation type="journal article" date="2018" name="Sci. Rep.">
        <title>Comparative genomics provides insights into the lifestyle and reveals functional heterogeneity of dark septate endophytic fungi.</title>
        <authorList>
            <person name="Knapp D.G."/>
            <person name="Nemeth J.B."/>
            <person name="Barry K."/>
            <person name="Hainaut M."/>
            <person name="Henrissat B."/>
            <person name="Johnson J."/>
            <person name="Kuo A."/>
            <person name="Lim J.H.P."/>
            <person name="Lipzen A."/>
            <person name="Nolan M."/>
            <person name="Ohm R.A."/>
            <person name="Tamas L."/>
            <person name="Grigoriev I.V."/>
            <person name="Spatafora J.W."/>
            <person name="Nagy L.G."/>
            <person name="Kovacs G.M."/>
        </authorList>
    </citation>
    <scope>NUCLEOTIDE SEQUENCE [LARGE SCALE GENOMIC DNA]</scope>
    <source>
        <strain evidence="1 2">DSE2036</strain>
    </source>
</reference>
<dbReference type="AlphaFoldDB" id="A0A2V1DN09"/>
<proteinExistence type="predicted"/>
<evidence type="ECO:0000313" key="1">
    <source>
        <dbReference type="EMBL" id="PVH99617.1"/>
    </source>
</evidence>
<protein>
    <submittedName>
        <fullName evidence="1">Uncharacterized protein</fullName>
    </submittedName>
</protein>
<sequence>MSNPKLPVTLRAQTGARLYGPIDCSAHVRSRWSFDRTTAVSPKYAELFHLRTGLERRRFASNTQLNPLAEAQASISRPAVLHLSLYTSHHIVFPFNKSTRARLLLSLGIGAGGLKKHEDAVGLDQVFRSASGENNSGFRRAS</sequence>
<dbReference type="Proteomes" id="UP000244855">
    <property type="component" value="Unassembled WGS sequence"/>
</dbReference>
<keyword evidence="2" id="KW-1185">Reference proteome</keyword>
<dbReference type="EMBL" id="KZ805389">
    <property type="protein sequence ID" value="PVH99617.1"/>
    <property type="molecule type" value="Genomic_DNA"/>
</dbReference>
<evidence type="ECO:0000313" key="2">
    <source>
        <dbReference type="Proteomes" id="UP000244855"/>
    </source>
</evidence>
<dbReference type="OrthoDB" id="3772764at2759"/>
<organism evidence="1 2">
    <name type="scientific">Periconia macrospinosa</name>
    <dbReference type="NCBI Taxonomy" id="97972"/>
    <lineage>
        <taxon>Eukaryota</taxon>
        <taxon>Fungi</taxon>
        <taxon>Dikarya</taxon>
        <taxon>Ascomycota</taxon>
        <taxon>Pezizomycotina</taxon>
        <taxon>Dothideomycetes</taxon>
        <taxon>Pleosporomycetidae</taxon>
        <taxon>Pleosporales</taxon>
        <taxon>Massarineae</taxon>
        <taxon>Periconiaceae</taxon>
        <taxon>Periconia</taxon>
    </lineage>
</organism>
<accession>A0A2V1DN09</accession>
<name>A0A2V1DN09_9PLEO</name>
<gene>
    <name evidence="1" type="ORF">DM02DRAFT_614947</name>
</gene>